<comment type="caution">
    <text evidence="1">The sequence shown here is derived from an EMBL/GenBank/DDBJ whole genome shotgun (WGS) entry which is preliminary data.</text>
</comment>
<name>A0ACB9HHV4_9ASTR</name>
<evidence type="ECO:0000313" key="1">
    <source>
        <dbReference type="EMBL" id="KAI3794846.1"/>
    </source>
</evidence>
<accession>A0ACB9HHV4</accession>
<dbReference type="Proteomes" id="UP001056120">
    <property type="component" value="Linkage Group LG12"/>
</dbReference>
<organism evidence="1 2">
    <name type="scientific">Smallanthus sonchifolius</name>
    <dbReference type="NCBI Taxonomy" id="185202"/>
    <lineage>
        <taxon>Eukaryota</taxon>
        <taxon>Viridiplantae</taxon>
        <taxon>Streptophyta</taxon>
        <taxon>Embryophyta</taxon>
        <taxon>Tracheophyta</taxon>
        <taxon>Spermatophyta</taxon>
        <taxon>Magnoliopsida</taxon>
        <taxon>eudicotyledons</taxon>
        <taxon>Gunneridae</taxon>
        <taxon>Pentapetalae</taxon>
        <taxon>asterids</taxon>
        <taxon>campanulids</taxon>
        <taxon>Asterales</taxon>
        <taxon>Asteraceae</taxon>
        <taxon>Asteroideae</taxon>
        <taxon>Heliantheae alliance</taxon>
        <taxon>Millerieae</taxon>
        <taxon>Smallanthus</taxon>
    </lineage>
</organism>
<proteinExistence type="predicted"/>
<reference evidence="1 2" key="2">
    <citation type="journal article" date="2022" name="Mol. Ecol. Resour.">
        <title>The genomes of chicory, endive, great burdock and yacon provide insights into Asteraceae paleo-polyploidization history and plant inulin production.</title>
        <authorList>
            <person name="Fan W."/>
            <person name="Wang S."/>
            <person name="Wang H."/>
            <person name="Wang A."/>
            <person name="Jiang F."/>
            <person name="Liu H."/>
            <person name="Zhao H."/>
            <person name="Xu D."/>
            <person name="Zhang Y."/>
        </authorList>
    </citation>
    <scope>NUCLEOTIDE SEQUENCE [LARGE SCALE GENOMIC DNA]</scope>
    <source>
        <strain evidence="2">cv. Yunnan</strain>
        <tissue evidence="1">Leaves</tissue>
    </source>
</reference>
<evidence type="ECO:0000313" key="2">
    <source>
        <dbReference type="Proteomes" id="UP001056120"/>
    </source>
</evidence>
<dbReference type="EMBL" id="CM042029">
    <property type="protein sequence ID" value="KAI3794846.1"/>
    <property type="molecule type" value="Genomic_DNA"/>
</dbReference>
<reference evidence="2" key="1">
    <citation type="journal article" date="2022" name="Mol. Ecol. Resour.">
        <title>The genomes of chicory, endive, great burdock and yacon provide insights into Asteraceae palaeo-polyploidization history and plant inulin production.</title>
        <authorList>
            <person name="Fan W."/>
            <person name="Wang S."/>
            <person name="Wang H."/>
            <person name="Wang A."/>
            <person name="Jiang F."/>
            <person name="Liu H."/>
            <person name="Zhao H."/>
            <person name="Xu D."/>
            <person name="Zhang Y."/>
        </authorList>
    </citation>
    <scope>NUCLEOTIDE SEQUENCE [LARGE SCALE GENOMIC DNA]</scope>
    <source>
        <strain evidence="2">cv. Yunnan</strain>
    </source>
</reference>
<keyword evidence="2" id="KW-1185">Reference proteome</keyword>
<sequence length="88" mass="9976">MCFGPHGIHRENDKENHWVAADGLNTSSAIISAVPLFSHTHSFHFLCLPLVFINPKLNQKTQSRERIFVCVRDRNLKPNISMFQGCVG</sequence>
<gene>
    <name evidence="1" type="ORF">L1987_37486</name>
</gene>
<protein>
    <submittedName>
        <fullName evidence="1">Uncharacterized protein</fullName>
    </submittedName>
</protein>